<keyword evidence="1" id="KW-0732">Signal</keyword>
<proteinExistence type="predicted"/>
<name>A0A813GMR8_POLGL</name>
<dbReference type="Proteomes" id="UP000654075">
    <property type="component" value="Unassembled WGS sequence"/>
</dbReference>
<keyword evidence="3" id="KW-1185">Reference proteome</keyword>
<feature type="chain" id="PRO_5032614635" evidence="1">
    <location>
        <begin position="23"/>
        <end position="177"/>
    </location>
</feature>
<organism evidence="2 3">
    <name type="scientific">Polarella glacialis</name>
    <name type="common">Dinoflagellate</name>
    <dbReference type="NCBI Taxonomy" id="89957"/>
    <lineage>
        <taxon>Eukaryota</taxon>
        <taxon>Sar</taxon>
        <taxon>Alveolata</taxon>
        <taxon>Dinophyceae</taxon>
        <taxon>Suessiales</taxon>
        <taxon>Suessiaceae</taxon>
        <taxon>Polarella</taxon>
    </lineage>
</organism>
<sequence>MAPSRGLVGLCLLISDLHQAGGESAIDFTADEIAPDDVFWDKIKSGIGTYLNVSLLRGRRQVSQGDARCWNHHHVREIWRLTNEGDHVIREAPWLVRDICCALGRTGHCWGGDLYSMKRCCPSSMSVHLYSNAEPHGGHCWPSRAVTAACCAVGMTDMCSSPRPDMLNETYQVSILK</sequence>
<accession>A0A813GMR8</accession>
<evidence type="ECO:0000313" key="3">
    <source>
        <dbReference type="Proteomes" id="UP000654075"/>
    </source>
</evidence>
<protein>
    <submittedName>
        <fullName evidence="2">Uncharacterized protein</fullName>
    </submittedName>
</protein>
<evidence type="ECO:0000313" key="2">
    <source>
        <dbReference type="EMBL" id="CAE8624167.1"/>
    </source>
</evidence>
<dbReference type="EMBL" id="CAJNNV010028329">
    <property type="protein sequence ID" value="CAE8624167.1"/>
    <property type="molecule type" value="Genomic_DNA"/>
</dbReference>
<feature type="signal peptide" evidence="1">
    <location>
        <begin position="1"/>
        <end position="22"/>
    </location>
</feature>
<evidence type="ECO:0000256" key="1">
    <source>
        <dbReference type="SAM" id="SignalP"/>
    </source>
</evidence>
<reference evidence="2" key="1">
    <citation type="submission" date="2021-02" db="EMBL/GenBank/DDBJ databases">
        <authorList>
            <person name="Dougan E. K."/>
            <person name="Rhodes N."/>
            <person name="Thang M."/>
            <person name="Chan C."/>
        </authorList>
    </citation>
    <scope>NUCLEOTIDE SEQUENCE</scope>
</reference>
<feature type="non-terminal residue" evidence="2">
    <location>
        <position position="1"/>
    </location>
</feature>
<dbReference type="AlphaFoldDB" id="A0A813GMR8"/>
<gene>
    <name evidence="2" type="ORF">PGLA1383_LOCUS41344</name>
</gene>
<comment type="caution">
    <text evidence="2">The sequence shown here is derived from an EMBL/GenBank/DDBJ whole genome shotgun (WGS) entry which is preliminary data.</text>
</comment>